<feature type="region of interest" description="Disordered" evidence="2">
    <location>
        <begin position="244"/>
        <end position="371"/>
    </location>
</feature>
<evidence type="ECO:0000313" key="4">
    <source>
        <dbReference type="Proteomes" id="UP000649617"/>
    </source>
</evidence>
<comment type="caution">
    <text evidence="3">The sequence shown here is derived from an EMBL/GenBank/DDBJ whole genome shotgun (WGS) entry which is preliminary data.</text>
</comment>
<proteinExistence type="predicted"/>
<feature type="non-terminal residue" evidence="3">
    <location>
        <position position="371"/>
    </location>
</feature>
<evidence type="ECO:0000256" key="1">
    <source>
        <dbReference type="SAM" id="Coils"/>
    </source>
</evidence>
<keyword evidence="4" id="KW-1185">Reference proteome</keyword>
<feature type="compositionally biased region" description="Basic and acidic residues" evidence="2">
    <location>
        <begin position="244"/>
        <end position="253"/>
    </location>
</feature>
<accession>A0A812MHX8</accession>
<protein>
    <submittedName>
        <fullName evidence="3">Uncharacterized protein</fullName>
    </submittedName>
</protein>
<feature type="compositionally biased region" description="Basic and acidic residues" evidence="2">
    <location>
        <begin position="339"/>
        <end position="371"/>
    </location>
</feature>
<dbReference type="AlphaFoldDB" id="A0A812MHX8"/>
<feature type="compositionally biased region" description="Basic and acidic residues" evidence="2">
    <location>
        <begin position="260"/>
        <end position="316"/>
    </location>
</feature>
<feature type="coiled-coil region" evidence="1">
    <location>
        <begin position="96"/>
        <end position="155"/>
    </location>
</feature>
<keyword evidence="1" id="KW-0175">Coiled coil</keyword>
<sequence>DNAQKVRQLEHKITIQAKEDREQRQALREAHEMKVKVLELEHKASVKEMEEKHEAALAAVRSDALNNAQRDLQIITTQQKKLNEWQTCHESWVACAGKADAEMDKLRATVKEKDAELAKVRKEAAEEVEKANWARDKALAEKVAMRQKLEEMTEAMQKSVLDPGDKKPAQVGPKLISVLNLLFHALNLEEAAAAAGSEKKAPAKKSAEAKDMRVTTFSQPVYSFLLLLGQDDFAKQLTLIAGKSKEAPDLQEVKEEEEPGPAKKDRKKAAAEPAKKPEKEDRKKAAAEPAKKPEKEDRKKAAAEPAKKPEKEDRKQGAAGPAKKPEEEAAKKAAQGSKRKGDEKESDKKPDTGKKPKLISEDIREPDKTTK</sequence>
<evidence type="ECO:0000313" key="3">
    <source>
        <dbReference type="EMBL" id="CAE7263459.1"/>
    </source>
</evidence>
<reference evidence="3" key="1">
    <citation type="submission" date="2021-02" db="EMBL/GenBank/DDBJ databases">
        <authorList>
            <person name="Dougan E. K."/>
            <person name="Rhodes N."/>
            <person name="Thang M."/>
            <person name="Chan C."/>
        </authorList>
    </citation>
    <scope>NUCLEOTIDE SEQUENCE</scope>
</reference>
<name>A0A812MHX8_SYMPI</name>
<dbReference type="Proteomes" id="UP000649617">
    <property type="component" value="Unassembled WGS sequence"/>
</dbReference>
<organism evidence="3 4">
    <name type="scientific">Symbiodinium pilosum</name>
    <name type="common">Dinoflagellate</name>
    <dbReference type="NCBI Taxonomy" id="2952"/>
    <lineage>
        <taxon>Eukaryota</taxon>
        <taxon>Sar</taxon>
        <taxon>Alveolata</taxon>
        <taxon>Dinophyceae</taxon>
        <taxon>Suessiales</taxon>
        <taxon>Symbiodiniaceae</taxon>
        <taxon>Symbiodinium</taxon>
    </lineage>
</organism>
<gene>
    <name evidence="3" type="ORF">SPIL2461_LOCUS5607</name>
</gene>
<evidence type="ECO:0000256" key="2">
    <source>
        <dbReference type="SAM" id="MobiDB-lite"/>
    </source>
</evidence>
<dbReference type="EMBL" id="CAJNIZ010008015">
    <property type="protein sequence ID" value="CAE7263459.1"/>
    <property type="molecule type" value="Genomic_DNA"/>
</dbReference>